<evidence type="ECO:0000256" key="6">
    <source>
        <dbReference type="ARBA" id="ARBA00022833"/>
    </source>
</evidence>
<comment type="caution">
    <text evidence="9">The sequence shown here is derived from an EMBL/GenBank/DDBJ whole genome shotgun (WGS) entry which is preliminary data.</text>
</comment>
<comment type="pathway">
    <text evidence="1">Pyrimidine metabolism; UMP biosynthesis via de novo pathway; (S)-dihydroorotate from bicarbonate: step 3/3.</text>
</comment>
<evidence type="ECO:0000313" key="10">
    <source>
        <dbReference type="Proteomes" id="UP001054902"/>
    </source>
</evidence>
<dbReference type="PIRSF" id="PIRSF001237">
    <property type="entry name" value="DHOdimr"/>
    <property type="match status" value="1"/>
</dbReference>
<dbReference type="PROSITE" id="PS00483">
    <property type="entry name" value="DIHYDROOROTASE_2"/>
    <property type="match status" value="1"/>
</dbReference>
<proteinExistence type="inferred from homology"/>
<evidence type="ECO:0000256" key="2">
    <source>
        <dbReference type="ARBA" id="ARBA00005631"/>
    </source>
</evidence>
<dbReference type="GO" id="GO:0006207">
    <property type="term" value="P:'de novo' pyrimidine nucleobase biosynthetic process"/>
    <property type="evidence" value="ECO:0007669"/>
    <property type="project" value="TreeGrafter"/>
</dbReference>
<dbReference type="Pfam" id="PF01979">
    <property type="entry name" value="Amidohydro_1"/>
    <property type="match status" value="1"/>
</dbReference>
<dbReference type="EC" id="3.5.2.3" evidence="3"/>
<sequence>MAQCAATVPEGTQLTIIKPDDFHHHFRDGAKTKSVLSHATKRFKRAIAMPNLKPPVTNTELATEYYKHITENTPADASFQPLMTLYLTDNTTPEEIHKAKQTGYIYAAKYYPAGATTNSDFGVTDVKKCYPALQAMEECSMVLCIHSEVSRSEIDIFDRESVFIQEVITPLLRDFTKLKIVMEHISTKGAVEFVSNGPDNLAASITCHHLLYNRNALLVGGVKPHFYCLPILKRETHRVALIEAATSGSPKFFAGTDSAPHTTESKESACGCAGVYTAHAAVELYAEAFERMGKLENLEAFMSINGAKHYGLPITEEKVTLTKKSWDVPKTYEFGGETVTPLRAGFTVAWTLE</sequence>
<reference evidence="9 10" key="1">
    <citation type="journal article" date="2021" name="Sci. Rep.">
        <title>The genome of the diatom Chaetoceros tenuissimus carries an ancient integrated fragment of an extant virus.</title>
        <authorList>
            <person name="Hongo Y."/>
            <person name="Kimura K."/>
            <person name="Takaki Y."/>
            <person name="Yoshida Y."/>
            <person name="Baba S."/>
            <person name="Kobayashi G."/>
            <person name="Nagasaki K."/>
            <person name="Hano T."/>
            <person name="Tomaru Y."/>
        </authorList>
    </citation>
    <scope>NUCLEOTIDE SEQUENCE [LARGE SCALE GENOMIC DNA]</scope>
    <source>
        <strain evidence="9 10">NIES-3715</strain>
    </source>
</reference>
<dbReference type="SUPFAM" id="SSF51556">
    <property type="entry name" value="Metallo-dependent hydrolases"/>
    <property type="match status" value="1"/>
</dbReference>
<dbReference type="GO" id="GO:0005737">
    <property type="term" value="C:cytoplasm"/>
    <property type="evidence" value="ECO:0007669"/>
    <property type="project" value="TreeGrafter"/>
</dbReference>
<keyword evidence="4" id="KW-0479">Metal-binding</keyword>
<dbReference type="PANTHER" id="PTHR43137:SF1">
    <property type="entry name" value="DIHYDROOROTASE"/>
    <property type="match status" value="1"/>
</dbReference>
<keyword evidence="6" id="KW-0862">Zinc</keyword>
<dbReference type="InterPro" id="IPR004721">
    <property type="entry name" value="DHOdimr"/>
</dbReference>
<evidence type="ECO:0000256" key="1">
    <source>
        <dbReference type="ARBA" id="ARBA00004880"/>
    </source>
</evidence>
<evidence type="ECO:0000259" key="8">
    <source>
        <dbReference type="Pfam" id="PF01979"/>
    </source>
</evidence>
<dbReference type="NCBIfam" id="TIGR00856">
    <property type="entry name" value="pyrC_dimer"/>
    <property type="match status" value="1"/>
</dbReference>
<evidence type="ECO:0000313" key="9">
    <source>
        <dbReference type="EMBL" id="GFH44589.1"/>
    </source>
</evidence>
<protein>
    <recommendedName>
        <fullName evidence="3">dihydroorotase</fullName>
        <ecNumber evidence="3">3.5.2.3</ecNumber>
    </recommendedName>
</protein>
<dbReference type="InterPro" id="IPR002195">
    <property type="entry name" value="Dihydroorotase_CS"/>
</dbReference>
<keyword evidence="5" id="KW-0378">Hydrolase</keyword>
<evidence type="ECO:0000256" key="5">
    <source>
        <dbReference type="ARBA" id="ARBA00022801"/>
    </source>
</evidence>
<evidence type="ECO:0000256" key="4">
    <source>
        <dbReference type="ARBA" id="ARBA00022723"/>
    </source>
</evidence>
<gene>
    <name evidence="9" type="ORF">CTEN210_01063</name>
</gene>
<comment type="similarity">
    <text evidence="2">Belongs to the metallo-dependent hydrolases superfamily. DHOase family. Class II DHOase subfamily.</text>
</comment>
<accession>A0AAD3CFB4</accession>
<name>A0AAD3CFB4_9STRA</name>
<dbReference type="Gene3D" id="3.20.20.140">
    <property type="entry name" value="Metal-dependent hydrolases"/>
    <property type="match status" value="1"/>
</dbReference>
<dbReference type="InterPro" id="IPR006680">
    <property type="entry name" value="Amidohydro-rel"/>
</dbReference>
<keyword evidence="10" id="KW-1185">Reference proteome</keyword>
<dbReference type="GO" id="GO:0004151">
    <property type="term" value="F:dihydroorotase activity"/>
    <property type="evidence" value="ECO:0007669"/>
    <property type="project" value="UniProtKB-EC"/>
</dbReference>
<dbReference type="GO" id="GO:0046872">
    <property type="term" value="F:metal ion binding"/>
    <property type="evidence" value="ECO:0007669"/>
    <property type="project" value="UniProtKB-KW"/>
</dbReference>
<dbReference type="EMBL" id="BLLK01000020">
    <property type="protein sequence ID" value="GFH44589.1"/>
    <property type="molecule type" value="Genomic_DNA"/>
</dbReference>
<dbReference type="CDD" id="cd01294">
    <property type="entry name" value="DHOase"/>
    <property type="match status" value="1"/>
</dbReference>
<dbReference type="PANTHER" id="PTHR43137">
    <property type="entry name" value="DIHYDROOROTASE"/>
    <property type="match status" value="1"/>
</dbReference>
<feature type="domain" description="Amidohydrolase-related" evidence="8">
    <location>
        <begin position="23"/>
        <end position="313"/>
    </location>
</feature>
<keyword evidence="7" id="KW-0665">Pyrimidine biosynthesis</keyword>
<dbReference type="InterPro" id="IPR032466">
    <property type="entry name" value="Metal_Hydrolase"/>
</dbReference>
<dbReference type="HAMAP" id="MF_00219">
    <property type="entry name" value="PyrC_classII"/>
    <property type="match status" value="1"/>
</dbReference>
<evidence type="ECO:0000256" key="3">
    <source>
        <dbReference type="ARBA" id="ARBA00012860"/>
    </source>
</evidence>
<dbReference type="AlphaFoldDB" id="A0AAD3CFB4"/>
<evidence type="ECO:0000256" key="7">
    <source>
        <dbReference type="ARBA" id="ARBA00022975"/>
    </source>
</evidence>
<dbReference type="Proteomes" id="UP001054902">
    <property type="component" value="Unassembled WGS sequence"/>
</dbReference>
<dbReference type="GO" id="GO:0006221">
    <property type="term" value="P:pyrimidine nucleotide biosynthetic process"/>
    <property type="evidence" value="ECO:0007669"/>
    <property type="project" value="UniProtKB-KW"/>
</dbReference>
<organism evidence="9 10">
    <name type="scientific">Chaetoceros tenuissimus</name>
    <dbReference type="NCBI Taxonomy" id="426638"/>
    <lineage>
        <taxon>Eukaryota</taxon>
        <taxon>Sar</taxon>
        <taxon>Stramenopiles</taxon>
        <taxon>Ochrophyta</taxon>
        <taxon>Bacillariophyta</taxon>
        <taxon>Coscinodiscophyceae</taxon>
        <taxon>Chaetocerotophycidae</taxon>
        <taxon>Chaetocerotales</taxon>
        <taxon>Chaetocerotaceae</taxon>
        <taxon>Chaetoceros</taxon>
    </lineage>
</organism>